<organism evidence="1 2">
    <name type="scientific">Roseobacter sinensis</name>
    <dbReference type="NCBI Taxonomy" id="2931391"/>
    <lineage>
        <taxon>Bacteria</taxon>
        <taxon>Pseudomonadati</taxon>
        <taxon>Pseudomonadota</taxon>
        <taxon>Alphaproteobacteria</taxon>
        <taxon>Rhodobacterales</taxon>
        <taxon>Roseobacteraceae</taxon>
        <taxon>Roseobacter</taxon>
    </lineage>
</organism>
<sequence>MAYAIAMPALYALITFTLPAPVFRGVSLEYRWRVKTERVWDPGLAGAVSVHQSWTFEGMSGGPAGTIRT</sequence>
<name>A0ABT3B9B8_9RHOB</name>
<comment type="caution">
    <text evidence="1">The sequence shown here is derived from an EMBL/GenBank/DDBJ whole genome shotgun (WGS) entry which is preliminary data.</text>
</comment>
<evidence type="ECO:0000313" key="2">
    <source>
        <dbReference type="Proteomes" id="UP001208690"/>
    </source>
</evidence>
<dbReference type="EMBL" id="JALIEB010000001">
    <property type="protein sequence ID" value="MCV3270161.1"/>
    <property type="molecule type" value="Genomic_DNA"/>
</dbReference>
<accession>A0ABT3B9B8</accession>
<dbReference type="Proteomes" id="UP001208690">
    <property type="component" value="Unassembled WGS sequence"/>
</dbReference>
<protein>
    <submittedName>
        <fullName evidence="1">Cytochrome d ubiquinol oxidase subunit II</fullName>
    </submittedName>
</protein>
<keyword evidence="2" id="KW-1185">Reference proteome</keyword>
<gene>
    <name evidence="1" type="ORF">MUB52_01845</name>
</gene>
<proteinExistence type="predicted"/>
<evidence type="ECO:0000313" key="1">
    <source>
        <dbReference type="EMBL" id="MCV3270161.1"/>
    </source>
</evidence>
<reference evidence="1 2" key="1">
    <citation type="submission" date="2022-04" db="EMBL/GenBank/DDBJ databases">
        <title>Roseobacter sp. WL0113 is a bacterium isolated from neritic sediment.</title>
        <authorList>
            <person name="Wang L."/>
            <person name="He W."/>
            <person name="Zhang D.-F."/>
        </authorList>
    </citation>
    <scope>NUCLEOTIDE SEQUENCE [LARGE SCALE GENOMIC DNA]</scope>
    <source>
        <strain evidence="1 2">WL0113</strain>
    </source>
</reference>